<evidence type="ECO:0000313" key="1">
    <source>
        <dbReference type="EMBL" id="EKC53417.1"/>
    </source>
</evidence>
<comment type="caution">
    <text evidence="1">The sequence shown here is derived from an EMBL/GenBank/DDBJ whole genome shotgun (WGS) entry which is preliminary data.</text>
</comment>
<proteinExistence type="predicted"/>
<accession>K1RY20</accession>
<dbReference type="AlphaFoldDB" id="K1RY20"/>
<protein>
    <submittedName>
        <fullName evidence="1">Uncharacterized protein</fullName>
    </submittedName>
</protein>
<dbReference type="EMBL" id="AJWY01011197">
    <property type="protein sequence ID" value="EKC53417.1"/>
    <property type="molecule type" value="Genomic_DNA"/>
</dbReference>
<sequence>MYLVRNRKRLSTSSTGTRKHIKKLAEENDVTRNAVTVMLKYALNKIEQSFDEEGNKK</sequence>
<organism evidence="1">
    <name type="scientific">human gut metagenome</name>
    <dbReference type="NCBI Taxonomy" id="408170"/>
    <lineage>
        <taxon>unclassified sequences</taxon>
        <taxon>metagenomes</taxon>
        <taxon>organismal metagenomes</taxon>
    </lineage>
</organism>
<reference evidence="1" key="1">
    <citation type="journal article" date="2013" name="Environ. Microbiol.">
        <title>Microbiota from the distal guts of lean and obese adolescents exhibit partial functional redundancy besides clear differences in community structure.</title>
        <authorList>
            <person name="Ferrer M."/>
            <person name="Ruiz A."/>
            <person name="Lanza F."/>
            <person name="Haange S.B."/>
            <person name="Oberbach A."/>
            <person name="Till H."/>
            <person name="Bargiela R."/>
            <person name="Campoy C."/>
            <person name="Segura M.T."/>
            <person name="Richter M."/>
            <person name="von Bergen M."/>
            <person name="Seifert J."/>
            <person name="Suarez A."/>
        </authorList>
    </citation>
    <scope>NUCLEOTIDE SEQUENCE</scope>
</reference>
<name>K1RY20_9ZZZZ</name>
<gene>
    <name evidence="1" type="ORF">LEA_16386</name>
</gene>